<dbReference type="EMBL" id="BAABJY010000001">
    <property type="protein sequence ID" value="GAA4854424.1"/>
    <property type="molecule type" value="Genomic_DNA"/>
</dbReference>
<keyword evidence="3" id="KW-1185">Reference proteome</keyword>
<evidence type="ECO:0000313" key="3">
    <source>
        <dbReference type="Proteomes" id="UP001501323"/>
    </source>
</evidence>
<dbReference type="CDD" id="cd06587">
    <property type="entry name" value="VOC"/>
    <property type="match status" value="1"/>
</dbReference>
<dbReference type="Proteomes" id="UP001501323">
    <property type="component" value="Unassembled WGS sequence"/>
</dbReference>
<gene>
    <name evidence="2" type="ORF">GCM10023332_02320</name>
</gene>
<dbReference type="Pfam" id="PF18029">
    <property type="entry name" value="Glyoxalase_6"/>
    <property type="match status" value="1"/>
</dbReference>
<reference evidence="3" key="1">
    <citation type="journal article" date="2019" name="Int. J. Syst. Evol. Microbiol.">
        <title>The Global Catalogue of Microorganisms (GCM) 10K type strain sequencing project: providing services to taxonomists for standard genome sequencing and annotation.</title>
        <authorList>
            <consortium name="The Broad Institute Genomics Platform"/>
            <consortium name="The Broad Institute Genome Sequencing Center for Infectious Disease"/>
            <person name="Wu L."/>
            <person name="Ma J."/>
        </authorList>
    </citation>
    <scope>NUCLEOTIDE SEQUENCE [LARGE SCALE GENOMIC DNA]</scope>
    <source>
        <strain evidence="3">JCM 18392</strain>
    </source>
</reference>
<dbReference type="PROSITE" id="PS51819">
    <property type="entry name" value="VOC"/>
    <property type="match status" value="1"/>
</dbReference>
<accession>A0ABP9DRN4</accession>
<dbReference type="PANTHER" id="PTHR35908:SF1">
    <property type="entry name" value="CONSERVED PROTEIN"/>
    <property type="match status" value="1"/>
</dbReference>
<dbReference type="PANTHER" id="PTHR35908">
    <property type="entry name" value="HYPOTHETICAL FUSION PROTEIN"/>
    <property type="match status" value="1"/>
</dbReference>
<organism evidence="2 3">
    <name type="scientific">Luteimonas vadosa</name>
    <dbReference type="NCBI Taxonomy" id="1165507"/>
    <lineage>
        <taxon>Bacteria</taxon>
        <taxon>Pseudomonadati</taxon>
        <taxon>Pseudomonadota</taxon>
        <taxon>Gammaproteobacteria</taxon>
        <taxon>Lysobacterales</taxon>
        <taxon>Lysobacteraceae</taxon>
        <taxon>Luteimonas</taxon>
    </lineage>
</organism>
<dbReference type="InterPro" id="IPR041581">
    <property type="entry name" value="Glyoxalase_6"/>
</dbReference>
<dbReference type="SUPFAM" id="SSF54593">
    <property type="entry name" value="Glyoxalase/Bleomycin resistance protein/Dihydroxybiphenyl dioxygenase"/>
    <property type="match status" value="1"/>
</dbReference>
<dbReference type="RefSeq" id="WP_345293669.1">
    <property type="nucleotide sequence ID" value="NZ_BAABJY010000001.1"/>
</dbReference>
<sequence>MAHRSRLAGFIIDCRVDDLDAAADFWARALGMRVADRDAGDADSEYQQFEATPGDLHVEVQKVDHDSRVHLDIEADDVDAEAARLERLGARKIAFVKRWWVMEAPTGQRFCVVKMHHPERGQEPNAWK</sequence>
<evidence type="ECO:0000313" key="2">
    <source>
        <dbReference type="EMBL" id="GAA4854424.1"/>
    </source>
</evidence>
<dbReference type="InterPro" id="IPR029068">
    <property type="entry name" value="Glyas_Bleomycin-R_OHBP_Dase"/>
</dbReference>
<dbReference type="Gene3D" id="3.10.180.10">
    <property type="entry name" value="2,3-Dihydroxybiphenyl 1,2-Dioxygenase, domain 1"/>
    <property type="match status" value="1"/>
</dbReference>
<feature type="domain" description="VOC" evidence="1">
    <location>
        <begin position="6"/>
        <end position="128"/>
    </location>
</feature>
<name>A0ABP9DRN4_9GAMM</name>
<dbReference type="InterPro" id="IPR037523">
    <property type="entry name" value="VOC_core"/>
</dbReference>
<comment type="caution">
    <text evidence="2">The sequence shown here is derived from an EMBL/GenBank/DDBJ whole genome shotgun (WGS) entry which is preliminary data.</text>
</comment>
<proteinExistence type="predicted"/>
<protein>
    <recommendedName>
        <fullName evidence="1">VOC domain-containing protein</fullName>
    </recommendedName>
</protein>
<evidence type="ECO:0000259" key="1">
    <source>
        <dbReference type="PROSITE" id="PS51819"/>
    </source>
</evidence>